<name>A0A502D1L4_9MICO</name>
<feature type="transmembrane region" description="Helical" evidence="1">
    <location>
        <begin position="173"/>
        <end position="192"/>
    </location>
</feature>
<dbReference type="AlphaFoldDB" id="A0A502D1L4"/>
<keyword evidence="1" id="KW-0472">Membrane</keyword>
<evidence type="ECO:0000313" key="3">
    <source>
        <dbReference type="Proteomes" id="UP000317722"/>
    </source>
</evidence>
<evidence type="ECO:0000313" key="2">
    <source>
        <dbReference type="EMBL" id="TPG19655.1"/>
    </source>
</evidence>
<keyword evidence="3" id="KW-1185">Reference proteome</keyword>
<feature type="transmembrane region" description="Helical" evidence="1">
    <location>
        <begin position="60"/>
        <end position="80"/>
    </location>
</feature>
<feature type="transmembrane region" description="Helical" evidence="1">
    <location>
        <begin position="232"/>
        <end position="250"/>
    </location>
</feature>
<proteinExistence type="predicted"/>
<evidence type="ECO:0000256" key="1">
    <source>
        <dbReference type="SAM" id="Phobius"/>
    </source>
</evidence>
<organism evidence="2 3">
    <name type="scientific">Pedococcus bigeumensis</name>
    <dbReference type="NCBI Taxonomy" id="433644"/>
    <lineage>
        <taxon>Bacteria</taxon>
        <taxon>Bacillati</taxon>
        <taxon>Actinomycetota</taxon>
        <taxon>Actinomycetes</taxon>
        <taxon>Micrococcales</taxon>
        <taxon>Intrasporangiaceae</taxon>
        <taxon>Pedococcus</taxon>
    </lineage>
</organism>
<sequence>MVAHLLRLKLHLLRNGLRRSVAAIVGMVVGVLYGGGFVLVGLAALISLRAQGDLHLARSAVVIAGAGLVAAWALLPILLFGVDPTLDPTRFATFAVRERTLAVGLVLTALVGLPGVATTLLVLGSVVAGSRSVPSTLAALVGGLLGLLTCVLLSRIGTAAASAVLATRRGRDVAGIGGLLLFVSLGPVLAGLTGGGLNRATVDRLAEVLAWTPLGWAWAPAGDLALGDWGGGLLRLALAAALCLALLMVWERLLVAVLRNPRSASAGGGTVGGGLGLFARMPGTPMGAIAARAGTYWIRDPRFNVPAVMTILLPAGLLIPGVGSDSELALLAMPLASAYLIGWGQHNDVGYDSTAFWMHVASGVDGVSDRLGRLFPSGLMALVCVPLYAVLGPVFGAPWRLLPATFGVGCALALNGFAVACVTSAVKQYAVPAPGENPFTSRPGSAGVTLGVQAVCGAAVFTLSIPALVLGVLAYLGWEWAAWTALVVGPALGVVALVIGTRMGADLFRRRQAILLQDLVSMR</sequence>
<dbReference type="EMBL" id="RCZM01000001">
    <property type="protein sequence ID" value="TPG19655.1"/>
    <property type="molecule type" value="Genomic_DNA"/>
</dbReference>
<feature type="transmembrane region" description="Helical" evidence="1">
    <location>
        <begin position="133"/>
        <end position="153"/>
    </location>
</feature>
<comment type="caution">
    <text evidence="2">The sequence shown here is derived from an EMBL/GenBank/DDBJ whole genome shotgun (WGS) entry which is preliminary data.</text>
</comment>
<feature type="transmembrane region" description="Helical" evidence="1">
    <location>
        <begin position="379"/>
        <end position="399"/>
    </location>
</feature>
<keyword evidence="1" id="KW-1133">Transmembrane helix</keyword>
<protein>
    <recommendedName>
        <fullName evidence="4">ABC-2 type transport system permease protein</fullName>
    </recommendedName>
</protein>
<dbReference type="Proteomes" id="UP000317722">
    <property type="component" value="Unassembled WGS sequence"/>
</dbReference>
<accession>A0A502D1L4</accession>
<reference evidence="2 3" key="1">
    <citation type="journal article" date="2019" name="Environ. Microbiol.">
        <title>Species interactions and distinct microbial communities in high Arctic permafrost affected cryosols are associated with the CH4 and CO2 gas fluxes.</title>
        <authorList>
            <person name="Altshuler I."/>
            <person name="Hamel J."/>
            <person name="Turney S."/>
            <person name="Magnuson E."/>
            <person name="Levesque R."/>
            <person name="Greer C."/>
            <person name="Whyte L.G."/>
        </authorList>
    </citation>
    <scope>NUCLEOTIDE SEQUENCE [LARGE SCALE GENOMIC DNA]</scope>
    <source>
        <strain evidence="2 3">S9.3A</strain>
    </source>
</reference>
<feature type="transmembrane region" description="Helical" evidence="1">
    <location>
        <begin position="405"/>
        <end position="426"/>
    </location>
</feature>
<evidence type="ECO:0008006" key="4">
    <source>
        <dbReference type="Google" id="ProtNLM"/>
    </source>
</evidence>
<dbReference type="OrthoDB" id="3261041at2"/>
<gene>
    <name evidence="2" type="ORF">EAH86_04190</name>
</gene>
<feature type="transmembrane region" description="Helical" evidence="1">
    <location>
        <begin position="447"/>
        <end position="474"/>
    </location>
</feature>
<keyword evidence="1" id="KW-0812">Transmembrane</keyword>
<feature type="transmembrane region" description="Helical" evidence="1">
    <location>
        <begin position="480"/>
        <end position="501"/>
    </location>
</feature>
<feature type="transmembrane region" description="Helical" evidence="1">
    <location>
        <begin position="101"/>
        <end position="127"/>
    </location>
</feature>
<dbReference type="RefSeq" id="WP_140737308.1">
    <property type="nucleotide sequence ID" value="NZ_RCZM01000001.1"/>
</dbReference>
<feature type="transmembrane region" description="Helical" evidence="1">
    <location>
        <begin position="21"/>
        <end position="48"/>
    </location>
</feature>